<evidence type="ECO:0000313" key="5">
    <source>
        <dbReference type="Proteomes" id="UP000015361"/>
    </source>
</evidence>
<keyword evidence="1" id="KW-0769">Symport</keyword>
<dbReference type="GO" id="GO:0015293">
    <property type="term" value="F:symporter activity"/>
    <property type="evidence" value="ECO:0007669"/>
    <property type="project" value="UniProtKB-KW"/>
</dbReference>
<protein>
    <submittedName>
        <fullName evidence="4">Probable potassium transport system protein kup 1</fullName>
    </submittedName>
</protein>
<evidence type="ECO:0000313" key="4">
    <source>
        <dbReference type="EMBL" id="CDG05533.1"/>
    </source>
</evidence>
<dbReference type="Proteomes" id="UP000015361">
    <property type="component" value="Unassembled WGS sequence"/>
</dbReference>
<evidence type="ECO:0000256" key="1">
    <source>
        <dbReference type="ARBA" id="ARBA00022847"/>
    </source>
</evidence>
<feature type="domain" description="K+ potassium transporter C-terminal" evidence="3">
    <location>
        <begin position="59"/>
        <end position="197"/>
    </location>
</feature>
<feature type="transmembrane region" description="Helical" evidence="2">
    <location>
        <begin position="6"/>
        <end position="22"/>
    </location>
</feature>
<sequence>MHGGYVVVIIAAMILFVMAIWHKSDQLFYKYLNSSNLNDYKEQMDKLRKDETYDLYHTNVVYLTAKMDKEWIDRSILYSILDKRPKKAKVYWFVKVNVTDEPYTSEYEVDMLGTDFIVCVNLYLGFHMRQEIPRYLRTIVTNLMESGRLPQQNQTYSITPGRKVGDFRFIILEEKLINARQMPGFERFVLQTKEQIKKLQLRQHVGLVFTFQK</sequence>
<proteinExistence type="predicted"/>
<comment type="caution">
    <text evidence="4">The sequence shown here is derived from an EMBL/GenBank/DDBJ whole genome shotgun (WGS) entry which is preliminary data.</text>
</comment>
<keyword evidence="2" id="KW-0812">Transmembrane</keyword>
<keyword evidence="2" id="KW-0472">Membrane</keyword>
<dbReference type="InterPro" id="IPR053952">
    <property type="entry name" value="K_trans_C"/>
</dbReference>
<organism evidence="4 5">
    <name type="scientific">Lactococcus lactis subsp. lactis A12</name>
    <dbReference type="NCBI Taxonomy" id="1137134"/>
    <lineage>
        <taxon>Bacteria</taxon>
        <taxon>Bacillati</taxon>
        <taxon>Bacillota</taxon>
        <taxon>Bacilli</taxon>
        <taxon>Lactobacillales</taxon>
        <taxon>Streptococcaceae</taxon>
        <taxon>Lactococcus</taxon>
    </lineage>
</organism>
<keyword evidence="1" id="KW-0813">Transport</keyword>
<accession>S6F1L4</accession>
<evidence type="ECO:0000259" key="3">
    <source>
        <dbReference type="Pfam" id="PF22776"/>
    </source>
</evidence>
<evidence type="ECO:0000256" key="2">
    <source>
        <dbReference type="SAM" id="Phobius"/>
    </source>
</evidence>
<keyword evidence="2" id="KW-1133">Transmembrane helix</keyword>
<dbReference type="AlphaFoldDB" id="S6F1L4"/>
<reference evidence="4 5" key="1">
    <citation type="journal article" date="2013" name="Appl. Environ. Microbiol.">
        <title>The Carbohydrate Metabolism Signature of Lactococcus lactis Strain A12 Reveals Its Sourdough Ecosystem Origin.</title>
        <authorList>
            <person name="Passerini D."/>
            <person name="Coddeville M."/>
            <person name="Le Bourgeois P."/>
            <person name="Loubiere P."/>
            <person name="Ritzenthaler P."/>
            <person name="Fontagne-Faucher C."/>
            <person name="Daveran-Mingot M.L."/>
            <person name="Cocaign-Bousquet M."/>
        </authorList>
    </citation>
    <scope>NUCLEOTIDE SEQUENCE [LARGE SCALE GENOMIC DNA]</scope>
    <source>
        <strain evidence="4 5">A12</strain>
    </source>
</reference>
<dbReference type="EMBL" id="CBLU010000022">
    <property type="protein sequence ID" value="CDG05533.1"/>
    <property type="molecule type" value="Genomic_DNA"/>
</dbReference>
<name>S6F1L4_LACLL</name>
<dbReference type="Pfam" id="PF22776">
    <property type="entry name" value="K_trans_C"/>
    <property type="match status" value="1"/>
</dbReference>
<gene>
    <name evidence="4" type="primary">kup1</name>
    <name evidence="4" type="ORF">O9U_12305</name>
</gene>